<feature type="compositionally biased region" description="Basic residues" evidence="1">
    <location>
        <begin position="317"/>
        <end position="329"/>
    </location>
</feature>
<feature type="compositionally biased region" description="Polar residues" evidence="1">
    <location>
        <begin position="382"/>
        <end position="394"/>
    </location>
</feature>
<feature type="region of interest" description="Disordered" evidence="1">
    <location>
        <begin position="308"/>
        <end position="329"/>
    </location>
</feature>
<feature type="compositionally biased region" description="Basic residues" evidence="1">
    <location>
        <begin position="598"/>
        <end position="609"/>
    </location>
</feature>
<accession>A0A7S4E1G0</accession>
<reference evidence="3" key="1">
    <citation type="submission" date="2021-01" db="EMBL/GenBank/DDBJ databases">
        <authorList>
            <person name="Corre E."/>
            <person name="Pelletier E."/>
            <person name="Niang G."/>
            <person name="Scheremetjew M."/>
            <person name="Finn R."/>
            <person name="Kale V."/>
            <person name="Holt S."/>
            <person name="Cochrane G."/>
            <person name="Meng A."/>
            <person name="Brown T."/>
            <person name="Cohen L."/>
        </authorList>
    </citation>
    <scope>NUCLEOTIDE SEQUENCE</scope>
    <source>
        <strain evidence="3">CCCM811</strain>
    </source>
</reference>
<proteinExistence type="predicted"/>
<organism evidence="3">
    <name type="scientific">Lotharella globosa</name>
    <dbReference type="NCBI Taxonomy" id="91324"/>
    <lineage>
        <taxon>Eukaryota</taxon>
        <taxon>Sar</taxon>
        <taxon>Rhizaria</taxon>
        <taxon>Cercozoa</taxon>
        <taxon>Chlorarachniophyceae</taxon>
        <taxon>Lotharella</taxon>
    </lineage>
</organism>
<dbReference type="GO" id="GO:0007095">
    <property type="term" value="P:mitotic G2 DNA damage checkpoint signaling"/>
    <property type="evidence" value="ECO:0007669"/>
    <property type="project" value="InterPro"/>
</dbReference>
<feature type="region of interest" description="Disordered" evidence="1">
    <location>
        <begin position="365"/>
        <end position="400"/>
    </location>
</feature>
<dbReference type="Gene3D" id="3.40.50.10190">
    <property type="entry name" value="BRCT domain"/>
    <property type="match status" value="1"/>
</dbReference>
<name>A0A7S4E1G0_9EUKA</name>
<dbReference type="GO" id="GO:0003684">
    <property type="term" value="F:damaged DNA binding"/>
    <property type="evidence" value="ECO:0007669"/>
    <property type="project" value="TreeGrafter"/>
</dbReference>
<dbReference type="PANTHER" id="PTHR12162">
    <property type="entry name" value="NIBRIN-RELATED"/>
    <property type="match status" value="1"/>
</dbReference>
<dbReference type="InterPro" id="IPR036420">
    <property type="entry name" value="BRCT_dom_sf"/>
</dbReference>
<dbReference type="SUPFAM" id="SSF52113">
    <property type="entry name" value="BRCT domain"/>
    <property type="match status" value="1"/>
</dbReference>
<dbReference type="InterPro" id="IPR001357">
    <property type="entry name" value="BRCT_dom"/>
</dbReference>
<sequence>MRKELVTHAKKIGANIVLKYHDACTHLLTPTLMATHKVLVAMIDGKPIVTLKWIEDLVSTRSVPDAKLEQYKPAPTGSAKQAHLYTQSQGLTPRENLRDLFQGQAFVYVNYTSEEFEKDTSASLARRASGQVHFLDAPKPMSFWESLPPFLVIRANKSQKDSPEALARIKEIIPSKIFQEIQEIFNPDKISSAVMARSPIDPSLFLDASDLLQPLHKSLGSAKAGDGRPKPIERRNTHEMELQELLSLRTPSSVIHDIEPREDDKRKPLLDWNKPKSPAKLHSFGCPESIGLEHEDVVKEIQNSESSSVAVTARASTGRRRRRAARRHKVPATGSIEVGNVMQPLTGGSEGMARGDSSAVAGKIERQTPAEAPGNTPKMMSATESQLSSGSSWSMKRARGIARPRGKIRLRDLKDSAVRLPQPMRIPAIEDIKIDFGSTPFQSARKFMRPDVDKEEGESHAIVVTEEDGKEISLDPRELNKEIILKGFVRQRKDHLLAEPGKESRSRSRLKNFKRFRGNKMAELAKKRAIARHVDFDVVVHDSFLTKEWVVDASRDRKMMKNIDSLLESNKRPEARKARSAAAKSNRSARGRGAGAPKRGRKRRARMHG</sequence>
<gene>
    <name evidence="3" type="ORF">LGLO00237_LOCUS35915</name>
</gene>
<dbReference type="GO" id="GO:0000724">
    <property type="term" value="P:double-strand break repair via homologous recombination"/>
    <property type="evidence" value="ECO:0007669"/>
    <property type="project" value="TreeGrafter"/>
</dbReference>
<evidence type="ECO:0000259" key="2">
    <source>
        <dbReference type="Pfam" id="PF16770"/>
    </source>
</evidence>
<dbReference type="GO" id="GO:0030870">
    <property type="term" value="C:Mre11 complex"/>
    <property type="evidence" value="ECO:0007669"/>
    <property type="project" value="InterPro"/>
</dbReference>
<evidence type="ECO:0000256" key="1">
    <source>
        <dbReference type="SAM" id="MobiDB-lite"/>
    </source>
</evidence>
<feature type="domain" description="BRCT" evidence="2">
    <location>
        <begin position="8"/>
        <end position="66"/>
    </location>
</feature>
<dbReference type="PANTHER" id="PTHR12162:SF0">
    <property type="entry name" value="NIBRIN"/>
    <property type="match status" value="1"/>
</dbReference>
<feature type="region of interest" description="Disordered" evidence="1">
    <location>
        <begin position="565"/>
        <end position="609"/>
    </location>
</feature>
<dbReference type="Pfam" id="PF16770">
    <property type="entry name" value="RTT107_BRCT_5"/>
    <property type="match status" value="1"/>
</dbReference>
<evidence type="ECO:0000313" key="3">
    <source>
        <dbReference type="EMBL" id="CAE0684127.1"/>
    </source>
</evidence>
<dbReference type="AlphaFoldDB" id="A0A7S4E1G0"/>
<dbReference type="InterPro" id="IPR040227">
    <property type="entry name" value="Nibrin-rel"/>
</dbReference>
<dbReference type="EMBL" id="HBIV01052377">
    <property type="protein sequence ID" value="CAE0684127.1"/>
    <property type="molecule type" value="Transcribed_RNA"/>
</dbReference>
<protein>
    <recommendedName>
        <fullName evidence="2">BRCT domain-containing protein</fullName>
    </recommendedName>
</protein>